<dbReference type="AlphaFoldDB" id="A0A8S9U2H9"/>
<keyword evidence="5" id="KW-0813">Transport</keyword>
<dbReference type="EMBL" id="JAACNO010002204">
    <property type="protein sequence ID" value="KAF4135116.1"/>
    <property type="molecule type" value="Genomic_DNA"/>
</dbReference>
<protein>
    <recommendedName>
        <fullName evidence="4">Sugar transporter SWEET1</fullName>
    </recommendedName>
</protein>
<evidence type="ECO:0000256" key="13">
    <source>
        <dbReference type="SAM" id="Phobius"/>
    </source>
</evidence>
<dbReference type="InterPro" id="IPR047664">
    <property type="entry name" value="SWEET"/>
</dbReference>
<evidence type="ECO:0000313" key="14">
    <source>
        <dbReference type="EMBL" id="KAF4135116.1"/>
    </source>
</evidence>
<dbReference type="PANTHER" id="PTHR10791:SF30">
    <property type="entry name" value="SUGAR TRANSPORTER SWEET1"/>
    <property type="match status" value="1"/>
</dbReference>
<proteinExistence type="inferred from homology"/>
<accession>A0A8S9U2H9</accession>
<evidence type="ECO:0000313" key="15">
    <source>
        <dbReference type="Proteomes" id="UP000704712"/>
    </source>
</evidence>
<keyword evidence="11" id="KW-0333">Golgi apparatus</keyword>
<evidence type="ECO:0000256" key="11">
    <source>
        <dbReference type="ARBA" id="ARBA00023034"/>
    </source>
</evidence>
<keyword evidence="8 13" id="KW-0812">Transmembrane</keyword>
<dbReference type="GO" id="GO:0000139">
    <property type="term" value="C:Golgi membrane"/>
    <property type="evidence" value="ECO:0007669"/>
    <property type="project" value="UniProtKB-SubCell"/>
</dbReference>
<name>A0A8S9U2H9_PHYIN</name>
<evidence type="ECO:0000256" key="4">
    <source>
        <dbReference type="ARBA" id="ARBA00021741"/>
    </source>
</evidence>
<gene>
    <name evidence="14" type="ORF">GN958_ATG15676</name>
</gene>
<feature type="transmembrane region" description="Helical" evidence="13">
    <location>
        <begin position="208"/>
        <end position="231"/>
    </location>
</feature>
<dbReference type="Gene3D" id="1.20.1280.290">
    <property type="match status" value="2"/>
</dbReference>
<dbReference type="FunFam" id="1.20.1280.290:FF:000004">
    <property type="entry name" value="Sugar transporter SWEET"/>
    <property type="match status" value="1"/>
</dbReference>
<dbReference type="Proteomes" id="UP000704712">
    <property type="component" value="Unassembled WGS sequence"/>
</dbReference>
<comment type="subcellular location">
    <subcellularLocation>
        <location evidence="1">Cell membrane</location>
        <topology evidence="1">Multi-pass membrane protein</topology>
    </subcellularLocation>
    <subcellularLocation>
        <location evidence="2">Golgi apparatus membrane</location>
        <topology evidence="2">Multi-pass membrane protein</topology>
    </subcellularLocation>
</comment>
<dbReference type="GO" id="GO:0005886">
    <property type="term" value="C:plasma membrane"/>
    <property type="evidence" value="ECO:0007669"/>
    <property type="project" value="UniProtKB-SubCell"/>
</dbReference>
<feature type="transmembrane region" description="Helical" evidence="13">
    <location>
        <begin position="146"/>
        <end position="170"/>
    </location>
</feature>
<evidence type="ECO:0000256" key="1">
    <source>
        <dbReference type="ARBA" id="ARBA00004651"/>
    </source>
</evidence>
<keyword evidence="12 13" id="KW-0472">Membrane</keyword>
<sequence length="464" mass="50254">MLARALITLHFSLYRLSGTIWLTLRFDDGWSQTLTGSTVAPFPSLAVTLAFNLLRVLATCSSVALYVSPWPEFRRIQRRRSPGNVSLLPVVMLFCNAFMWCVYGCVADSIFPLVVVNAFGVCTSLIFSAIYVRWGSTEQQIYARRLWVGAGTAMLLVTSYAVLGVCGAIYQHPDEVVATLGSVCVICNIFLFASPLETLGKVIRTKSAASLPIELCVANLVAGALWSALAIGQNDMFVLTPNALGTMLGALQVALYLVYPPRFQAVLRPERSRPLPIITSTSKPDELSIKVAVQGPVFLPEPSSLTSLVAPSHRGVVISLLPGSYGSQSVEVAAGPTNSKPFPPSRIRIIHSKEAQPEGCRVIFTSRTCACTSFALSRLNFKRYAVYYKGTATVLICLENVPEANVTHAPKFADSSSKPNIPKPLEMRGSRQTSARATVLLISSLQPGRPGSSNAERDILLALR</sequence>
<reference evidence="14" key="1">
    <citation type="submission" date="2020-03" db="EMBL/GenBank/DDBJ databases">
        <title>Hybrid Assembly of Korean Phytophthora infestans isolates.</title>
        <authorList>
            <person name="Prokchorchik M."/>
            <person name="Lee Y."/>
            <person name="Seo J."/>
            <person name="Cho J.-H."/>
            <person name="Park Y.-E."/>
            <person name="Jang D.-C."/>
            <person name="Im J.-S."/>
            <person name="Choi J.-G."/>
            <person name="Park H.-J."/>
            <person name="Lee G.-B."/>
            <person name="Lee Y.-G."/>
            <person name="Hong S.-Y."/>
            <person name="Cho K."/>
            <person name="Sohn K.H."/>
        </authorList>
    </citation>
    <scope>NUCLEOTIDE SEQUENCE</scope>
    <source>
        <strain evidence="14">KR_2_A2</strain>
    </source>
</reference>
<feature type="transmembrane region" description="Helical" evidence="13">
    <location>
        <begin position="176"/>
        <end position="196"/>
    </location>
</feature>
<evidence type="ECO:0000256" key="2">
    <source>
        <dbReference type="ARBA" id="ARBA00004653"/>
    </source>
</evidence>
<keyword evidence="10 13" id="KW-1133">Transmembrane helix</keyword>
<evidence type="ECO:0000256" key="9">
    <source>
        <dbReference type="ARBA" id="ARBA00022737"/>
    </source>
</evidence>
<dbReference type="FunFam" id="1.20.1280.290:FF:000007">
    <property type="entry name" value="Bidirectional sugar transporter SWEET7"/>
    <property type="match status" value="1"/>
</dbReference>
<dbReference type="InterPro" id="IPR004316">
    <property type="entry name" value="SWEET_rpt"/>
</dbReference>
<organism evidence="14 15">
    <name type="scientific">Phytophthora infestans</name>
    <name type="common">Potato late blight agent</name>
    <name type="synonym">Botrytis infestans</name>
    <dbReference type="NCBI Taxonomy" id="4787"/>
    <lineage>
        <taxon>Eukaryota</taxon>
        <taxon>Sar</taxon>
        <taxon>Stramenopiles</taxon>
        <taxon>Oomycota</taxon>
        <taxon>Peronosporomycetes</taxon>
        <taxon>Peronosporales</taxon>
        <taxon>Peronosporaceae</taxon>
        <taxon>Phytophthora</taxon>
    </lineage>
</organism>
<evidence type="ECO:0000256" key="7">
    <source>
        <dbReference type="ARBA" id="ARBA00022597"/>
    </source>
</evidence>
<dbReference type="PANTHER" id="PTHR10791">
    <property type="entry name" value="RAG1-ACTIVATING PROTEIN 1"/>
    <property type="match status" value="1"/>
</dbReference>
<evidence type="ECO:0000256" key="8">
    <source>
        <dbReference type="ARBA" id="ARBA00022692"/>
    </source>
</evidence>
<keyword evidence="6" id="KW-1003">Cell membrane</keyword>
<comment type="caution">
    <text evidence="14">The sequence shown here is derived from an EMBL/GenBank/DDBJ whole genome shotgun (WGS) entry which is preliminary data.</text>
</comment>
<keyword evidence="9" id="KW-0677">Repeat</keyword>
<feature type="transmembrane region" description="Helical" evidence="13">
    <location>
        <begin position="112"/>
        <end position="134"/>
    </location>
</feature>
<dbReference type="GO" id="GO:0051119">
    <property type="term" value="F:sugar transmembrane transporter activity"/>
    <property type="evidence" value="ECO:0007669"/>
    <property type="project" value="InterPro"/>
</dbReference>
<feature type="transmembrane region" description="Helical" evidence="13">
    <location>
        <begin position="237"/>
        <end position="259"/>
    </location>
</feature>
<dbReference type="Pfam" id="PF03083">
    <property type="entry name" value="MtN3_slv"/>
    <property type="match status" value="2"/>
</dbReference>
<evidence type="ECO:0000256" key="12">
    <source>
        <dbReference type="ARBA" id="ARBA00023136"/>
    </source>
</evidence>
<keyword evidence="7" id="KW-0762">Sugar transport</keyword>
<evidence type="ECO:0000256" key="6">
    <source>
        <dbReference type="ARBA" id="ARBA00022475"/>
    </source>
</evidence>
<evidence type="ECO:0000256" key="3">
    <source>
        <dbReference type="ARBA" id="ARBA00007809"/>
    </source>
</evidence>
<feature type="transmembrane region" description="Helical" evidence="13">
    <location>
        <begin position="87"/>
        <end position="106"/>
    </location>
</feature>
<comment type="similarity">
    <text evidence="3">Belongs to the SWEET sugar transporter family.</text>
</comment>
<evidence type="ECO:0000256" key="5">
    <source>
        <dbReference type="ARBA" id="ARBA00022448"/>
    </source>
</evidence>
<evidence type="ECO:0000256" key="10">
    <source>
        <dbReference type="ARBA" id="ARBA00022989"/>
    </source>
</evidence>